<gene>
    <name evidence="3" type="ORF">EDB81DRAFT_889107</name>
</gene>
<dbReference type="GO" id="GO:0003700">
    <property type="term" value="F:DNA-binding transcription factor activity"/>
    <property type="evidence" value="ECO:0007669"/>
    <property type="project" value="InterPro"/>
</dbReference>
<feature type="compositionally biased region" description="Basic residues" evidence="2">
    <location>
        <begin position="198"/>
        <end position="207"/>
    </location>
</feature>
<protein>
    <recommendedName>
        <fullName evidence="5">BZIP domain-containing protein</fullName>
    </recommendedName>
</protein>
<dbReference type="PANTHER" id="PTHR37012:SF2">
    <property type="entry name" value="BZIP DOMAIN-CONTAINING PROTEIN-RELATED"/>
    <property type="match status" value="1"/>
</dbReference>
<keyword evidence="4" id="KW-1185">Reference proteome</keyword>
<comment type="caution">
    <text evidence="3">The sequence shown here is derived from an EMBL/GenBank/DDBJ whole genome shotgun (WGS) entry which is preliminary data.</text>
</comment>
<evidence type="ECO:0000256" key="2">
    <source>
        <dbReference type="SAM" id="MobiDB-lite"/>
    </source>
</evidence>
<evidence type="ECO:0000313" key="4">
    <source>
        <dbReference type="Proteomes" id="UP000738349"/>
    </source>
</evidence>
<dbReference type="EMBL" id="JAGMUV010000019">
    <property type="protein sequence ID" value="KAH7127303.1"/>
    <property type="molecule type" value="Genomic_DNA"/>
</dbReference>
<dbReference type="SUPFAM" id="SSF57959">
    <property type="entry name" value="Leucine zipper domain"/>
    <property type="match status" value="1"/>
</dbReference>
<dbReference type="PANTHER" id="PTHR37012">
    <property type="entry name" value="B-ZIP TRANSCRIPTION FACTOR (EUROFUNG)-RELATED"/>
    <property type="match status" value="1"/>
</dbReference>
<feature type="compositionally biased region" description="Low complexity" evidence="2">
    <location>
        <begin position="149"/>
        <end position="159"/>
    </location>
</feature>
<dbReference type="AlphaFoldDB" id="A0A9P9DXQ2"/>
<keyword evidence="1" id="KW-0175">Coiled coil</keyword>
<organism evidence="3 4">
    <name type="scientific">Dactylonectria macrodidyma</name>
    <dbReference type="NCBI Taxonomy" id="307937"/>
    <lineage>
        <taxon>Eukaryota</taxon>
        <taxon>Fungi</taxon>
        <taxon>Dikarya</taxon>
        <taxon>Ascomycota</taxon>
        <taxon>Pezizomycotina</taxon>
        <taxon>Sordariomycetes</taxon>
        <taxon>Hypocreomycetidae</taxon>
        <taxon>Hypocreales</taxon>
        <taxon>Nectriaceae</taxon>
        <taxon>Dactylonectria</taxon>
    </lineage>
</organism>
<reference evidence="3" key="1">
    <citation type="journal article" date="2021" name="Nat. Commun.">
        <title>Genetic determinants of endophytism in the Arabidopsis root mycobiome.</title>
        <authorList>
            <person name="Mesny F."/>
            <person name="Miyauchi S."/>
            <person name="Thiergart T."/>
            <person name="Pickel B."/>
            <person name="Atanasova L."/>
            <person name="Karlsson M."/>
            <person name="Huettel B."/>
            <person name="Barry K.W."/>
            <person name="Haridas S."/>
            <person name="Chen C."/>
            <person name="Bauer D."/>
            <person name="Andreopoulos W."/>
            <person name="Pangilinan J."/>
            <person name="LaButti K."/>
            <person name="Riley R."/>
            <person name="Lipzen A."/>
            <person name="Clum A."/>
            <person name="Drula E."/>
            <person name="Henrissat B."/>
            <person name="Kohler A."/>
            <person name="Grigoriev I.V."/>
            <person name="Martin F.M."/>
            <person name="Hacquard S."/>
        </authorList>
    </citation>
    <scope>NUCLEOTIDE SEQUENCE</scope>
    <source>
        <strain evidence="3">MPI-CAGE-AT-0147</strain>
    </source>
</reference>
<dbReference type="Gene3D" id="1.20.5.170">
    <property type="match status" value="1"/>
</dbReference>
<evidence type="ECO:0000256" key="1">
    <source>
        <dbReference type="SAM" id="Coils"/>
    </source>
</evidence>
<feature type="coiled-coil region" evidence="1">
    <location>
        <begin position="45"/>
        <end position="79"/>
    </location>
</feature>
<dbReference type="Pfam" id="PF11905">
    <property type="entry name" value="DUF3425"/>
    <property type="match status" value="1"/>
</dbReference>
<evidence type="ECO:0008006" key="5">
    <source>
        <dbReference type="Google" id="ProtNLM"/>
    </source>
</evidence>
<feature type="compositionally biased region" description="Polar residues" evidence="2">
    <location>
        <begin position="277"/>
        <end position="294"/>
    </location>
</feature>
<accession>A0A9P9DXQ2</accession>
<dbReference type="InterPro" id="IPR046347">
    <property type="entry name" value="bZIP_sf"/>
</dbReference>
<dbReference type="Proteomes" id="UP000738349">
    <property type="component" value="Unassembled WGS sequence"/>
</dbReference>
<evidence type="ECO:0000313" key="3">
    <source>
        <dbReference type="EMBL" id="KAH7127303.1"/>
    </source>
</evidence>
<sequence length="506" mass="56361">MSDPTPTRALGANAPRKRTRKVSHLTDEQIQQKRIVDRRAQRAFRQRTKDCISTLERQFAELKETCDQKENELQKVYKKNANLANCLEAVLNLVSTAVSQNRVDLGGSSAIANFPPLESINARHGNDSSSLSEIDEDDGMHLGDEVIDIDSNSNSDSNSATHDQNWHLPPPPTVDVGQATGDLETGGHHFTTVDRQTNPHHHDHVRIRGTIGNDGNNGADGLQDNAPASPSGPPSPPRSNRIVQTEQHALDHPTGPSIATDNSHEPHYQPCPHIPTPASSTMESSHSHTASSPPFSVLPAHQSSTCPLDQILLDFLKSSRNAISSGQSIQTVVGPQKPTVAALIDDGRVDSVHPLSGIMSRVLSTFPFVELPERLAFFYLMSHTMRWQIHSTKENYESMPSWLRPTVTQITTAYPMWIDNIPWPRVRDILIENPDKYPFQLFSDYYSQHVTINWKFDNLDAVADIENEAVLHSIFEKHIRKLSNWTVSPEFQSCFPAITSAIYNQE</sequence>
<dbReference type="InterPro" id="IPR021833">
    <property type="entry name" value="DUF3425"/>
</dbReference>
<dbReference type="OrthoDB" id="2985014at2759"/>
<feature type="region of interest" description="Disordered" evidence="2">
    <location>
        <begin position="1"/>
        <end position="27"/>
    </location>
</feature>
<feature type="region of interest" description="Disordered" evidence="2">
    <location>
        <begin position="118"/>
        <end position="296"/>
    </location>
</feature>
<proteinExistence type="predicted"/>
<name>A0A9P9DXQ2_9HYPO</name>